<dbReference type="NCBIfam" id="TIGR02228">
    <property type="entry name" value="sigpep_I_arch"/>
    <property type="match status" value="1"/>
</dbReference>
<evidence type="ECO:0000256" key="1">
    <source>
        <dbReference type="NCBIfam" id="TIGR02228"/>
    </source>
</evidence>
<dbReference type="Proteomes" id="UP000653578">
    <property type="component" value="Unassembled WGS sequence"/>
</dbReference>
<organism evidence="2 3">
    <name type="scientific">Paenibacillus plantarum</name>
    <dbReference type="NCBI Taxonomy" id="2654975"/>
    <lineage>
        <taxon>Bacteria</taxon>
        <taxon>Bacillati</taxon>
        <taxon>Bacillota</taxon>
        <taxon>Bacilli</taxon>
        <taxon>Bacillales</taxon>
        <taxon>Paenibacillaceae</taxon>
        <taxon>Paenibacillus</taxon>
    </lineage>
</organism>
<dbReference type="EC" id="3.4.21.89" evidence="1"/>
<gene>
    <name evidence="2" type="ORF">GC096_14090</name>
</gene>
<accession>A0ABX1XB46</accession>
<proteinExistence type="predicted"/>
<reference evidence="2 3" key="1">
    <citation type="submission" date="2019-10" db="EMBL/GenBank/DDBJ databases">
        <title>Description of Paenibacillus humi sp. nov.</title>
        <authorList>
            <person name="Carlier A."/>
            <person name="Qi S."/>
        </authorList>
    </citation>
    <scope>NUCLEOTIDE SEQUENCE [LARGE SCALE GENOMIC DNA]</scope>
    <source>
        <strain evidence="2 3">LMG 31461</strain>
    </source>
</reference>
<evidence type="ECO:0000313" key="3">
    <source>
        <dbReference type="Proteomes" id="UP000653578"/>
    </source>
</evidence>
<keyword evidence="3" id="KW-1185">Reference proteome</keyword>
<protein>
    <recommendedName>
        <fullName evidence="1">Signal peptidase I</fullName>
        <ecNumber evidence="1">3.4.21.89</ecNumber>
    </recommendedName>
</protein>
<comment type="caution">
    <text evidence="2">The sequence shown here is derived from an EMBL/GenBank/DDBJ whole genome shotgun (WGS) entry which is preliminary data.</text>
</comment>
<dbReference type="RefSeq" id="WP_171631036.1">
    <property type="nucleotide sequence ID" value="NZ_WHNY01000041.1"/>
</dbReference>
<dbReference type="CDD" id="cd06462">
    <property type="entry name" value="Peptidase_S24_S26"/>
    <property type="match status" value="1"/>
</dbReference>
<dbReference type="EMBL" id="WHNY01000041">
    <property type="protein sequence ID" value="NOU65165.1"/>
    <property type="molecule type" value="Genomic_DNA"/>
</dbReference>
<keyword evidence="2" id="KW-0378">Hydrolase</keyword>
<evidence type="ECO:0000313" key="2">
    <source>
        <dbReference type="EMBL" id="NOU65165.1"/>
    </source>
</evidence>
<sequence>MLDHKDIDQVIAQTMEKRGWIDLPAQGMSMYPFIKKGDICRFVRVEASHMKKGDILLFRARDGHLIAHRLSRIVMNNQQPQYLCKGDTNVTYDEWIGQDQIIGRMIWKNRNGRRIQITNLASSTWGWAILTLPQLSRLVQFYLVRSKLAKS</sequence>
<dbReference type="Gene3D" id="2.10.109.10">
    <property type="entry name" value="Umud Fragment, subunit A"/>
    <property type="match status" value="1"/>
</dbReference>
<dbReference type="InterPro" id="IPR001733">
    <property type="entry name" value="Peptidase_S26B"/>
</dbReference>
<name>A0ABX1XB46_9BACL</name>
<dbReference type="GO" id="GO:0009003">
    <property type="term" value="F:signal peptidase activity"/>
    <property type="evidence" value="ECO:0007669"/>
    <property type="project" value="UniProtKB-EC"/>
</dbReference>